<gene>
    <name evidence="2" type="ORF">AGERDE_LOCUS13473</name>
</gene>
<name>A0A9N9HPZ9_9GLOM</name>
<dbReference type="AlphaFoldDB" id="A0A9N9HPZ9"/>
<evidence type="ECO:0000313" key="3">
    <source>
        <dbReference type="Proteomes" id="UP000789831"/>
    </source>
</evidence>
<protein>
    <submittedName>
        <fullName evidence="2">9465_t:CDS:1</fullName>
    </submittedName>
</protein>
<accession>A0A9N9HPZ9</accession>
<evidence type="ECO:0000313" key="2">
    <source>
        <dbReference type="EMBL" id="CAG8700274.1"/>
    </source>
</evidence>
<evidence type="ECO:0000256" key="1">
    <source>
        <dbReference type="SAM" id="SignalP"/>
    </source>
</evidence>
<proteinExistence type="predicted"/>
<keyword evidence="1" id="KW-0732">Signal</keyword>
<dbReference type="OrthoDB" id="2407585at2759"/>
<dbReference type="Proteomes" id="UP000789831">
    <property type="component" value="Unassembled WGS sequence"/>
</dbReference>
<comment type="caution">
    <text evidence="2">The sequence shown here is derived from an EMBL/GenBank/DDBJ whole genome shotgun (WGS) entry which is preliminary data.</text>
</comment>
<reference evidence="2" key="1">
    <citation type="submission" date="2021-06" db="EMBL/GenBank/DDBJ databases">
        <authorList>
            <person name="Kallberg Y."/>
            <person name="Tangrot J."/>
            <person name="Rosling A."/>
        </authorList>
    </citation>
    <scope>NUCLEOTIDE SEQUENCE</scope>
    <source>
        <strain evidence="2">MT106</strain>
    </source>
</reference>
<organism evidence="2 3">
    <name type="scientific">Ambispora gerdemannii</name>
    <dbReference type="NCBI Taxonomy" id="144530"/>
    <lineage>
        <taxon>Eukaryota</taxon>
        <taxon>Fungi</taxon>
        <taxon>Fungi incertae sedis</taxon>
        <taxon>Mucoromycota</taxon>
        <taxon>Glomeromycotina</taxon>
        <taxon>Glomeromycetes</taxon>
        <taxon>Archaeosporales</taxon>
        <taxon>Ambisporaceae</taxon>
        <taxon>Ambispora</taxon>
    </lineage>
</organism>
<sequence>PIILLTVFLMFVVVIAQATPTPVAKKEKIGKNLYLDGVRFEGYYKKIAHELLKVHHQYNSLFSSFNGTIKEAAKKDNLPVPEFFIDWNEKYIDEANQAHQIYLVFIAKLESFRKKIEEAYKHNK</sequence>
<feature type="signal peptide" evidence="1">
    <location>
        <begin position="1"/>
        <end position="18"/>
    </location>
</feature>
<feature type="chain" id="PRO_5040111846" evidence="1">
    <location>
        <begin position="19"/>
        <end position="124"/>
    </location>
</feature>
<feature type="non-terminal residue" evidence="2">
    <location>
        <position position="1"/>
    </location>
</feature>
<dbReference type="EMBL" id="CAJVPL010017913">
    <property type="protein sequence ID" value="CAG8700274.1"/>
    <property type="molecule type" value="Genomic_DNA"/>
</dbReference>
<keyword evidence="3" id="KW-1185">Reference proteome</keyword>